<feature type="region of interest" description="Disordered" evidence="1">
    <location>
        <begin position="373"/>
        <end position="401"/>
    </location>
</feature>
<dbReference type="EMBL" id="CAKAEH010001537">
    <property type="protein sequence ID" value="CAG9537373.1"/>
    <property type="molecule type" value="Genomic_DNA"/>
</dbReference>
<keyword evidence="3" id="KW-1185">Reference proteome</keyword>
<feature type="compositionally biased region" description="Polar residues" evidence="1">
    <location>
        <begin position="651"/>
        <end position="662"/>
    </location>
</feature>
<feature type="compositionally biased region" description="Polar residues" evidence="1">
    <location>
        <begin position="89"/>
        <end position="108"/>
    </location>
</feature>
<feature type="compositionally biased region" description="Polar residues" evidence="1">
    <location>
        <begin position="696"/>
        <end position="705"/>
    </location>
</feature>
<organism evidence="2 3">
    <name type="scientific">Cercopithifilaria johnstoni</name>
    <dbReference type="NCBI Taxonomy" id="2874296"/>
    <lineage>
        <taxon>Eukaryota</taxon>
        <taxon>Metazoa</taxon>
        <taxon>Ecdysozoa</taxon>
        <taxon>Nematoda</taxon>
        <taxon>Chromadorea</taxon>
        <taxon>Rhabditida</taxon>
        <taxon>Spirurina</taxon>
        <taxon>Spiruromorpha</taxon>
        <taxon>Filarioidea</taxon>
        <taxon>Onchocercidae</taxon>
        <taxon>Cercopithifilaria</taxon>
    </lineage>
</organism>
<feature type="compositionally biased region" description="Polar residues" evidence="1">
    <location>
        <begin position="384"/>
        <end position="401"/>
    </location>
</feature>
<protein>
    <submittedName>
        <fullName evidence="2">Uncharacterized protein</fullName>
    </submittedName>
</protein>
<evidence type="ECO:0000313" key="3">
    <source>
        <dbReference type="Proteomes" id="UP000746747"/>
    </source>
</evidence>
<dbReference type="Proteomes" id="UP000746747">
    <property type="component" value="Unassembled WGS sequence"/>
</dbReference>
<evidence type="ECO:0000313" key="2">
    <source>
        <dbReference type="EMBL" id="CAG9537373.1"/>
    </source>
</evidence>
<feature type="compositionally biased region" description="Basic and acidic residues" evidence="1">
    <location>
        <begin position="627"/>
        <end position="649"/>
    </location>
</feature>
<comment type="caution">
    <text evidence="2">The sequence shown here is derived from an EMBL/GenBank/DDBJ whole genome shotgun (WGS) entry which is preliminary data.</text>
</comment>
<sequence>MEYVTYVADIAEKEADVQRVTMSEEPEFELTVDELEHIAHISRMAEEAFGNQTLQSSEIDKNLVRKEDQINSNYEEYNVEENEPEKFSEQSQSRTSSVTSGPDSSQESMDIKMNSILPSVDMFATDDMKFTEDILSTETITPVTEMILPGKVVSNAETVLSRTSSFIAPEVECLLSAKDGSLSHSQKEFAFEGQFEQQAKQIEQHWAQSIIGKSVSESLKDDFSIGIQRNGQLFDDGTNHFSESCRSREIAEDEKSTTIIRDESYPIQSQDPRIQLNGKVEFSLEHSNHCFIDGLNVTSTVTYTDRLYKKMARTLRFSEKMSHYGRANFWKTFNNEKDYSPKTRIEGMKSSFTRASSVFVVYTDQNLLASQSGIPGKVRRNDSAGKTLSHHSNTESAATSKAENLGDIGIDSVEQRDLTSNITAVMPVLQNRWERSGEISSLSGSLLSYSMFAKTDDDEGKESLKCSSTWLLKNEKPRGTVQTNVFERCERESIAGDGSMLHHADCLMRLNFFAERITEQIAELAAVELGNCFRAELNPRARYFLQMRADIDSQEESAPIILSESDEEIEGKITLGLTEKKEPQSVVVLDTGSSRSSPWFSLFGGSTTNGEDRSRSPISFLWRTSHRQSDASSRKSSPDGRNEFMDLLRRTSGTSSNGSDMSTKLPDSALAGLSSEEREHIEKVLNAANRRSRSSQSTPTASRRQSIYKLPDMNDFELCERVHIESVIEKAEKALPFVIKITNADTVREDSDDEEKFGSTVNQTTSNTNEPEESIYDKSKFLLDKPTGSASLSERLEKQQNEKIFGEETPETSVMKVEQESSLDAKADLEKSRRSEANYEISDAEMEHIRKVTEAAMIMGADNQWISWSGNGQKTIRNLQNMTVANSLIANETAEELNTSEDPNRDRRSEPNKQDVRTTVAFFVERMELEKILNAKEMICEVRKQKVENSETNEADDMGDTNLLQKSPSFKSFVIKTNPFEKELSKAKSVATDMEGMKISQNYEGLEKKLTEEVAMHVEELEGQIKEPKRFENPIPREIMETKTVSLTGKELAQIRLIDERAKQLEKSKFTLEGTEKYKYQEIQNTCMIDDEELGQTKVAGKWVKELQPVDGSFLCRSKTNKQKKEKNECLLKELEVEETAIVENLKEGINFPERDALVSTVEGKAKHLEENGFFKKKEAETTQDEEEENNTLTEEELMQIRVVEQRAKQMEEFFIFEGQATKVLQERKRKDSHLATSKLATEEKPQNHLTEEELEHIKEVEKNAILQLEMPLQQKDAALGEVAFKKFASMLNPFKNSVITTLSFKSNVDEAKLSQSTEFARDVSKANKQIVDEAMKTINEGKAYSENQNFKTDVPTIKETDYTHNTEVLVTKKDLASIQAINEYPENQDLGYISSSESSDFGPGTSDEDENIDMDSVKSFDLFSETVPSISEFKGDGFPKVKKPSTKYSTIKNRELSLEVIPSPIHPIHTELLPNSRTEVCSHRIPQKEQILDMTSSSFTSTTQVSVQLGTKDSDTDEQTVDRFAGLTEEEIEHIKMVDLQFELENAKDISKVSTHNDEDSEVEDDSNFINEMVANTEEYEPQGQQALNFINVDDEIRSDIHVDIASVESEKDLVHDTNQIPLKRFTANDKLLEQSVERNLTSSQRGKSWQNAHTERDNKVKSLEELGREVNIGKWYEERLSSLRNSLCIEETPEIPGFDLKLYNLTIIITKGAL</sequence>
<feature type="compositionally biased region" description="Polar residues" evidence="1">
    <location>
        <begin position="759"/>
        <end position="769"/>
    </location>
</feature>
<reference evidence="2" key="1">
    <citation type="submission" date="2021-09" db="EMBL/GenBank/DDBJ databases">
        <authorList>
            <consortium name="Pathogen Informatics"/>
        </authorList>
    </citation>
    <scope>NUCLEOTIDE SEQUENCE</scope>
</reference>
<feature type="region of interest" description="Disordered" evidence="1">
    <location>
        <begin position="748"/>
        <end position="774"/>
    </location>
</feature>
<evidence type="ECO:0000256" key="1">
    <source>
        <dbReference type="SAM" id="MobiDB-lite"/>
    </source>
</evidence>
<proteinExistence type="predicted"/>
<feature type="compositionally biased region" description="Basic and acidic residues" evidence="1">
    <location>
        <begin position="902"/>
        <end position="913"/>
    </location>
</feature>
<dbReference type="OrthoDB" id="5877729at2759"/>
<feature type="region of interest" description="Disordered" evidence="1">
    <location>
        <begin position="807"/>
        <end position="836"/>
    </location>
</feature>
<gene>
    <name evidence="2" type="ORF">CJOHNSTONI_LOCUS7192</name>
</gene>
<feature type="region of interest" description="Disordered" evidence="1">
    <location>
        <begin position="1390"/>
        <end position="1412"/>
    </location>
</feature>
<feature type="region of interest" description="Disordered" evidence="1">
    <location>
        <begin position="75"/>
        <end position="109"/>
    </location>
</feature>
<accession>A0A8J2M7Z5</accession>
<name>A0A8J2M7Z5_9BILA</name>
<feature type="region of interest" description="Disordered" evidence="1">
    <location>
        <begin position="894"/>
        <end position="913"/>
    </location>
</feature>
<feature type="compositionally biased region" description="Basic and acidic residues" evidence="1">
    <location>
        <begin position="817"/>
        <end position="836"/>
    </location>
</feature>
<feature type="region of interest" description="Disordered" evidence="1">
    <location>
        <begin position="620"/>
        <end position="706"/>
    </location>
</feature>